<sequence length="152" mass="17597">MKTLRTLRILHLAVLAEALIFFGIVLVLIRDVSLVWINEENPSLYMTGVMIAVILALCAFIVPRMMLSNARAGETRQDMIRSYLTIGIVRMAFVDAGMTVAIVFFYVGREWIFAIIFFFLCLIHIGMFPTKARMEREMEMNFEKEEEDEFND</sequence>
<organism evidence="2">
    <name type="scientific">bioreactor metagenome</name>
    <dbReference type="NCBI Taxonomy" id="1076179"/>
    <lineage>
        <taxon>unclassified sequences</taxon>
        <taxon>metagenomes</taxon>
        <taxon>ecological metagenomes</taxon>
    </lineage>
</organism>
<name>A0A644YVR6_9ZZZZ</name>
<evidence type="ECO:0000313" key="2">
    <source>
        <dbReference type="EMBL" id="MPM32447.1"/>
    </source>
</evidence>
<reference evidence="2" key="1">
    <citation type="submission" date="2019-08" db="EMBL/GenBank/DDBJ databases">
        <authorList>
            <person name="Kucharzyk K."/>
            <person name="Murdoch R.W."/>
            <person name="Higgins S."/>
            <person name="Loffler F."/>
        </authorList>
    </citation>
    <scope>NUCLEOTIDE SEQUENCE</scope>
</reference>
<dbReference type="EMBL" id="VSSQ01006364">
    <property type="protein sequence ID" value="MPM32447.1"/>
    <property type="molecule type" value="Genomic_DNA"/>
</dbReference>
<keyword evidence="1" id="KW-0472">Membrane</keyword>
<keyword evidence="1" id="KW-1133">Transmembrane helix</keyword>
<dbReference type="AlphaFoldDB" id="A0A644YVR6"/>
<gene>
    <name evidence="2" type="ORF">SDC9_79009</name>
</gene>
<feature type="transmembrane region" description="Helical" evidence="1">
    <location>
        <begin position="83"/>
        <end position="105"/>
    </location>
</feature>
<feature type="transmembrane region" description="Helical" evidence="1">
    <location>
        <begin position="111"/>
        <end position="130"/>
    </location>
</feature>
<protein>
    <submittedName>
        <fullName evidence="2">Uncharacterized protein</fullName>
    </submittedName>
</protein>
<feature type="transmembrane region" description="Helical" evidence="1">
    <location>
        <begin position="12"/>
        <end position="37"/>
    </location>
</feature>
<keyword evidence="1" id="KW-0812">Transmembrane</keyword>
<evidence type="ECO:0000256" key="1">
    <source>
        <dbReference type="SAM" id="Phobius"/>
    </source>
</evidence>
<comment type="caution">
    <text evidence="2">The sequence shown here is derived from an EMBL/GenBank/DDBJ whole genome shotgun (WGS) entry which is preliminary data.</text>
</comment>
<accession>A0A644YVR6</accession>
<feature type="transmembrane region" description="Helical" evidence="1">
    <location>
        <begin position="43"/>
        <end position="62"/>
    </location>
</feature>
<proteinExistence type="predicted"/>